<reference evidence="1" key="2">
    <citation type="submission" date="2021-01" db="EMBL/GenBank/DDBJ databases">
        <authorList>
            <person name="Schikora-Tamarit M.A."/>
        </authorList>
    </citation>
    <scope>NUCLEOTIDE SEQUENCE</scope>
    <source>
        <strain evidence="1">NCAIM Y.01608</strain>
    </source>
</reference>
<organism evidence="1 2">
    <name type="scientific">Ogataea polymorpha</name>
    <dbReference type="NCBI Taxonomy" id="460523"/>
    <lineage>
        <taxon>Eukaryota</taxon>
        <taxon>Fungi</taxon>
        <taxon>Dikarya</taxon>
        <taxon>Ascomycota</taxon>
        <taxon>Saccharomycotina</taxon>
        <taxon>Pichiomycetes</taxon>
        <taxon>Pichiales</taxon>
        <taxon>Pichiaceae</taxon>
        <taxon>Ogataea</taxon>
    </lineage>
</organism>
<dbReference type="AlphaFoldDB" id="A0A9P8PX17"/>
<sequence>MLICRSLTSTTTPSIWTLLSSASSTSFFLDEFLSFLVFTSELYLSSLTMSPVFKSPVWIAAFSFPAIEACGTSSTICLPPMLVRTFETLRFSTASPLALKFLGEAREINSDIWSKLSWRSTARHSRN</sequence>
<reference evidence="1" key="1">
    <citation type="journal article" date="2021" name="Open Biol.">
        <title>Shared evolutionary footprints suggest mitochondrial oxidative damage underlies multiple complex I losses in fungi.</title>
        <authorList>
            <person name="Schikora-Tamarit M.A."/>
            <person name="Marcet-Houben M."/>
            <person name="Nosek J."/>
            <person name="Gabaldon T."/>
        </authorList>
    </citation>
    <scope>NUCLEOTIDE SEQUENCE</scope>
    <source>
        <strain evidence="1">NCAIM Y.01608</strain>
    </source>
</reference>
<keyword evidence="2" id="KW-1185">Reference proteome</keyword>
<accession>A0A9P8PX17</accession>
<dbReference type="EMBL" id="JAEUBD010000013">
    <property type="protein sequence ID" value="KAH3678824.1"/>
    <property type="molecule type" value="Genomic_DNA"/>
</dbReference>
<proteinExistence type="predicted"/>
<evidence type="ECO:0000313" key="2">
    <source>
        <dbReference type="Proteomes" id="UP000788993"/>
    </source>
</evidence>
<protein>
    <submittedName>
        <fullName evidence="1">Uncharacterized protein</fullName>
    </submittedName>
</protein>
<evidence type="ECO:0000313" key="1">
    <source>
        <dbReference type="EMBL" id="KAH3678824.1"/>
    </source>
</evidence>
<name>A0A9P8PX17_9ASCO</name>
<gene>
    <name evidence="1" type="ORF">OGATHE_000093</name>
</gene>
<comment type="caution">
    <text evidence="1">The sequence shown here is derived from an EMBL/GenBank/DDBJ whole genome shotgun (WGS) entry which is preliminary data.</text>
</comment>
<dbReference type="Proteomes" id="UP000788993">
    <property type="component" value="Unassembled WGS sequence"/>
</dbReference>